<evidence type="ECO:0000259" key="2">
    <source>
        <dbReference type="Pfam" id="PF26130"/>
    </source>
</evidence>
<feature type="compositionally biased region" description="Low complexity" evidence="1">
    <location>
        <begin position="265"/>
        <end position="280"/>
    </location>
</feature>
<dbReference type="AlphaFoldDB" id="A0A444YCQ1"/>
<sequence length="368" mass="39819">MVDIYAVLVFYHGGHFGRGPSGTLEYIGGKVEKFSEMDLDFVNFGDLVTLFKGLGYATYRVVYWYDPTSNDLESGLHILRGDAGINEMRENKLRNSNINEFYIYFDHPVDEPQIVEEEAAAEQGPEEFDEAVDVDSIMRELQSSPSTAGDGNGSGEDELYEPTPNGTETGSDDDSSSCDEENDLMKKRSTVKGKEKVMPRRRVTVKEGPGTESSGNKRGAGRKTAGVPSGKGTMPAAKPKGSVPHHKPQKTGAADQNQSQGETLGEPSAGEAAGSAPVPALFMAQPSAPAQTPFRPPSQLPRMDQPDSNAAAHTFRPKQPIVRPPTSANPPPNPTPHTHKTPTSRRPSKETMKAATSATKRILKPQKK</sequence>
<dbReference type="InterPro" id="IPR058594">
    <property type="entry name" value="PB1-like_dom_pln"/>
</dbReference>
<evidence type="ECO:0000256" key="1">
    <source>
        <dbReference type="SAM" id="MobiDB-lite"/>
    </source>
</evidence>
<evidence type="ECO:0000313" key="4">
    <source>
        <dbReference type="Proteomes" id="UP000289738"/>
    </source>
</evidence>
<reference evidence="3 4" key="1">
    <citation type="submission" date="2019-01" db="EMBL/GenBank/DDBJ databases">
        <title>Sequencing of cultivated peanut Arachis hypogaea provides insights into genome evolution and oil improvement.</title>
        <authorList>
            <person name="Chen X."/>
        </authorList>
    </citation>
    <scope>NUCLEOTIDE SEQUENCE [LARGE SCALE GENOMIC DNA]</scope>
    <source>
        <strain evidence="4">cv. Fuhuasheng</strain>
        <tissue evidence="3">Leaves</tissue>
    </source>
</reference>
<accession>A0A444YCQ1</accession>
<protein>
    <recommendedName>
        <fullName evidence="2">PB1-like domain-containing protein</fullName>
    </recommendedName>
</protein>
<dbReference type="EMBL" id="SDMP01000017">
    <property type="protein sequence ID" value="RYQ99689.1"/>
    <property type="molecule type" value="Genomic_DNA"/>
</dbReference>
<organism evidence="3 4">
    <name type="scientific">Arachis hypogaea</name>
    <name type="common">Peanut</name>
    <dbReference type="NCBI Taxonomy" id="3818"/>
    <lineage>
        <taxon>Eukaryota</taxon>
        <taxon>Viridiplantae</taxon>
        <taxon>Streptophyta</taxon>
        <taxon>Embryophyta</taxon>
        <taxon>Tracheophyta</taxon>
        <taxon>Spermatophyta</taxon>
        <taxon>Magnoliopsida</taxon>
        <taxon>eudicotyledons</taxon>
        <taxon>Gunneridae</taxon>
        <taxon>Pentapetalae</taxon>
        <taxon>rosids</taxon>
        <taxon>fabids</taxon>
        <taxon>Fabales</taxon>
        <taxon>Fabaceae</taxon>
        <taxon>Papilionoideae</taxon>
        <taxon>50 kb inversion clade</taxon>
        <taxon>dalbergioids sensu lato</taxon>
        <taxon>Dalbergieae</taxon>
        <taxon>Pterocarpus clade</taxon>
        <taxon>Arachis</taxon>
    </lineage>
</organism>
<comment type="caution">
    <text evidence="3">The sequence shown here is derived from an EMBL/GenBank/DDBJ whole genome shotgun (WGS) entry which is preliminary data.</text>
</comment>
<evidence type="ECO:0000313" key="3">
    <source>
        <dbReference type="EMBL" id="RYQ99689.1"/>
    </source>
</evidence>
<dbReference type="Proteomes" id="UP000289738">
    <property type="component" value="Chromosome B07"/>
</dbReference>
<feature type="compositionally biased region" description="Acidic residues" evidence="1">
    <location>
        <begin position="170"/>
        <end position="182"/>
    </location>
</feature>
<keyword evidence="4" id="KW-1185">Reference proteome</keyword>
<feature type="domain" description="PB1-like" evidence="2">
    <location>
        <begin position="7"/>
        <end position="103"/>
    </location>
</feature>
<name>A0A444YCQ1_ARAHY</name>
<feature type="region of interest" description="Disordered" evidence="1">
    <location>
        <begin position="142"/>
        <end position="368"/>
    </location>
</feature>
<proteinExistence type="predicted"/>
<gene>
    <name evidence="3" type="ORF">Ahy_B07g087668</name>
</gene>
<dbReference type="Pfam" id="PF26130">
    <property type="entry name" value="PB1-like"/>
    <property type="match status" value="1"/>
</dbReference>